<dbReference type="Proteomes" id="UP000325440">
    <property type="component" value="Unassembled WGS sequence"/>
</dbReference>
<name>A0A5E4N8K7_9HEMI</name>
<evidence type="ECO:0000313" key="1">
    <source>
        <dbReference type="EMBL" id="VVC38837.1"/>
    </source>
</evidence>
<dbReference type="EMBL" id="CABPRJ010001505">
    <property type="protein sequence ID" value="VVC38837.1"/>
    <property type="molecule type" value="Genomic_DNA"/>
</dbReference>
<evidence type="ECO:0000313" key="2">
    <source>
        <dbReference type="Proteomes" id="UP000325440"/>
    </source>
</evidence>
<proteinExistence type="predicted"/>
<organism evidence="1 2">
    <name type="scientific">Cinara cedri</name>
    <dbReference type="NCBI Taxonomy" id="506608"/>
    <lineage>
        <taxon>Eukaryota</taxon>
        <taxon>Metazoa</taxon>
        <taxon>Ecdysozoa</taxon>
        <taxon>Arthropoda</taxon>
        <taxon>Hexapoda</taxon>
        <taxon>Insecta</taxon>
        <taxon>Pterygota</taxon>
        <taxon>Neoptera</taxon>
        <taxon>Paraneoptera</taxon>
        <taxon>Hemiptera</taxon>
        <taxon>Sternorrhyncha</taxon>
        <taxon>Aphidomorpha</taxon>
        <taxon>Aphidoidea</taxon>
        <taxon>Aphididae</taxon>
        <taxon>Lachninae</taxon>
        <taxon>Cinara</taxon>
    </lineage>
</organism>
<dbReference type="AlphaFoldDB" id="A0A5E4N8K7"/>
<sequence>MLKCSTGKELKDNLIDRKSKEYGVSSSDRYVKVNKEHMIEVRKIRKKLIGLTGSEIQDTVHEQVIKTTRVNV</sequence>
<protein>
    <submittedName>
        <fullName evidence="1">Uncharacterized protein</fullName>
    </submittedName>
</protein>
<reference evidence="1 2" key="1">
    <citation type="submission" date="2019-08" db="EMBL/GenBank/DDBJ databases">
        <authorList>
            <person name="Alioto T."/>
            <person name="Alioto T."/>
            <person name="Gomez Garrido J."/>
        </authorList>
    </citation>
    <scope>NUCLEOTIDE SEQUENCE [LARGE SCALE GENOMIC DNA]</scope>
</reference>
<gene>
    <name evidence="1" type="ORF">CINCED_3A002494</name>
</gene>
<keyword evidence="2" id="KW-1185">Reference proteome</keyword>
<accession>A0A5E4N8K7</accession>